<dbReference type="InterPro" id="IPR014245">
    <property type="entry name" value="Spore_III_AF"/>
</dbReference>
<accession>A0A173SK40</accession>
<keyword evidence="1" id="KW-0812">Transmembrane</keyword>
<keyword evidence="1" id="KW-1133">Transmembrane helix</keyword>
<gene>
    <name evidence="2" type="ORF">ERS852448_01039</name>
</gene>
<protein>
    <submittedName>
        <fullName evidence="2">Stage III sporulation protein AF</fullName>
    </submittedName>
</protein>
<feature type="transmembrane region" description="Helical" evidence="1">
    <location>
        <begin position="49"/>
        <end position="68"/>
    </location>
</feature>
<dbReference type="Pfam" id="PF09581">
    <property type="entry name" value="Spore_III_AF"/>
    <property type="match status" value="1"/>
</dbReference>
<keyword evidence="1" id="KW-0472">Membrane</keyword>
<reference evidence="2 3" key="1">
    <citation type="submission" date="2015-09" db="EMBL/GenBank/DDBJ databases">
        <authorList>
            <consortium name="Pathogen Informatics"/>
        </authorList>
    </citation>
    <scope>NUCLEOTIDE SEQUENCE [LARGE SCALE GENOMIC DNA]</scope>
    <source>
        <strain evidence="2 3">2789STDY5608891</strain>
    </source>
</reference>
<dbReference type="Proteomes" id="UP000095492">
    <property type="component" value="Unassembled WGS sequence"/>
</dbReference>
<dbReference type="GeneID" id="97390368"/>
<evidence type="ECO:0000256" key="1">
    <source>
        <dbReference type="SAM" id="Phobius"/>
    </source>
</evidence>
<evidence type="ECO:0000313" key="2">
    <source>
        <dbReference type="EMBL" id="CUM91024.1"/>
    </source>
</evidence>
<sequence>MYDNDSGGGDGDHMTEMLEWVKRMIFLGIFLTLLLQVLPANAYRKYVRFFAGMVFVVTILNPLFSVLGQKNVEQRMEREFVREDILQSRQLDFSNMERQQKTYYERQVKEVVEQMVTELGNSCGVPVQKVEVTLTQDTGAVAQVTVWTAVSGKTMQQEMRRQTAEACGIGEQQVEVYGS</sequence>
<dbReference type="EMBL" id="CYYA01000005">
    <property type="protein sequence ID" value="CUM91024.1"/>
    <property type="molecule type" value="Genomic_DNA"/>
</dbReference>
<dbReference type="OrthoDB" id="1771435at2"/>
<feature type="transmembrane region" description="Helical" evidence="1">
    <location>
        <begin position="24"/>
        <end position="43"/>
    </location>
</feature>
<proteinExistence type="predicted"/>
<evidence type="ECO:0000313" key="3">
    <source>
        <dbReference type="Proteomes" id="UP000095492"/>
    </source>
</evidence>
<dbReference type="RefSeq" id="WP_082432718.1">
    <property type="nucleotide sequence ID" value="NZ_CP173382.1"/>
</dbReference>
<dbReference type="STRING" id="39490.ERS852448_01039"/>
<dbReference type="AlphaFoldDB" id="A0A173SK40"/>
<name>A0A173SK40_EUBRA</name>
<organism evidence="2 3">
    <name type="scientific">Eubacterium ramulus</name>
    <dbReference type="NCBI Taxonomy" id="39490"/>
    <lineage>
        <taxon>Bacteria</taxon>
        <taxon>Bacillati</taxon>
        <taxon>Bacillota</taxon>
        <taxon>Clostridia</taxon>
        <taxon>Eubacteriales</taxon>
        <taxon>Eubacteriaceae</taxon>
        <taxon>Eubacterium</taxon>
    </lineage>
</organism>